<dbReference type="HOGENOM" id="CLU_903385_0_0_1"/>
<keyword evidence="4" id="KW-1185">Reference proteome</keyword>
<reference evidence="4" key="1">
    <citation type="journal article" date="2011" name="Proc. Natl. Acad. Sci. U.S.A.">
        <title>Obligate biotrophy features unraveled by the genomic analysis of rust fungi.</title>
        <authorList>
            <person name="Duplessis S."/>
            <person name="Cuomo C.A."/>
            <person name="Lin Y.-C."/>
            <person name="Aerts A."/>
            <person name="Tisserant E."/>
            <person name="Veneault-Fourrey C."/>
            <person name="Joly D.L."/>
            <person name="Hacquard S."/>
            <person name="Amselem J."/>
            <person name="Cantarel B.L."/>
            <person name="Chiu R."/>
            <person name="Coutinho P.M."/>
            <person name="Feau N."/>
            <person name="Field M."/>
            <person name="Frey P."/>
            <person name="Gelhaye E."/>
            <person name="Goldberg J."/>
            <person name="Grabherr M.G."/>
            <person name="Kodira C.D."/>
            <person name="Kohler A."/>
            <person name="Kuees U."/>
            <person name="Lindquist E.A."/>
            <person name="Lucas S.M."/>
            <person name="Mago R."/>
            <person name="Mauceli E."/>
            <person name="Morin E."/>
            <person name="Murat C."/>
            <person name="Pangilinan J.L."/>
            <person name="Park R."/>
            <person name="Pearson M."/>
            <person name="Quesneville H."/>
            <person name="Rouhier N."/>
            <person name="Sakthikumar S."/>
            <person name="Salamov A.A."/>
            <person name="Schmutz J."/>
            <person name="Selles B."/>
            <person name="Shapiro H."/>
            <person name="Tanguay P."/>
            <person name="Tuskan G.A."/>
            <person name="Henrissat B."/>
            <person name="Van de Peer Y."/>
            <person name="Rouze P."/>
            <person name="Ellis J.G."/>
            <person name="Dodds P.N."/>
            <person name="Schein J.E."/>
            <person name="Zhong S."/>
            <person name="Hamelin R.C."/>
            <person name="Grigoriev I.V."/>
            <person name="Szabo L.J."/>
            <person name="Martin F."/>
        </authorList>
    </citation>
    <scope>NUCLEOTIDE SEQUENCE [LARGE SCALE GENOMIC DNA]</scope>
    <source>
        <strain evidence="4">98AG31 / pathotype 3-4-7</strain>
    </source>
</reference>
<dbReference type="AlphaFoldDB" id="F4RKL9"/>
<feature type="region of interest" description="Disordered" evidence="1">
    <location>
        <begin position="211"/>
        <end position="237"/>
    </location>
</feature>
<evidence type="ECO:0000313" key="4">
    <source>
        <dbReference type="Proteomes" id="UP000001072"/>
    </source>
</evidence>
<feature type="signal peptide" evidence="2">
    <location>
        <begin position="1"/>
        <end position="20"/>
    </location>
</feature>
<dbReference type="OrthoDB" id="10507539at2759"/>
<accession>F4RKL9</accession>
<feature type="chain" id="PRO_5003317717" description="Secreted protein" evidence="2">
    <location>
        <begin position="21"/>
        <end position="308"/>
    </location>
</feature>
<keyword evidence="2" id="KW-0732">Signal</keyword>
<sequence length="308" mass="31935">MLLNVSFIAACLLLVNVSQAAPVGEIATQNGLQTSNFQFQRRQTPTASNGPIQLTDDEKKAIEKSKLETKAKIDAAIAAGATIDQTELSAAAKKAIASNTGSDNKTIGKAIKAAIESLADQKLAEAKGKSSGPQRRQAPAGSLQLTEEEKIAVDKSKVETKAKIDAATAAGASVDPSEISAAVKKAIADTPNGDRKATGKAIKTAVESLADQKLAEAKGKPASRQRRSDLSEEAKAALAHVKKEGKARIEAVTSAGGTVEDSDILAVIKKADSENPNKDINTANAIKAGFISLTDQKLAEAKSKSSPQ</sequence>
<gene>
    <name evidence="3" type="ORF">MELLADRAFT_86056</name>
</gene>
<feature type="region of interest" description="Disordered" evidence="1">
    <location>
        <begin position="124"/>
        <end position="148"/>
    </location>
</feature>
<protein>
    <recommendedName>
        <fullName evidence="5">Secreted protein</fullName>
    </recommendedName>
</protein>
<dbReference type="KEGG" id="mlr:MELLADRAFT_86056"/>
<dbReference type="Proteomes" id="UP000001072">
    <property type="component" value="Unassembled WGS sequence"/>
</dbReference>
<feature type="compositionally biased region" description="Basic and acidic residues" evidence="1">
    <location>
        <begin position="226"/>
        <end position="237"/>
    </location>
</feature>
<evidence type="ECO:0000256" key="2">
    <source>
        <dbReference type="SAM" id="SignalP"/>
    </source>
</evidence>
<dbReference type="EMBL" id="GL883105">
    <property type="protein sequence ID" value="EGG07154.1"/>
    <property type="molecule type" value="Genomic_DNA"/>
</dbReference>
<evidence type="ECO:0000256" key="1">
    <source>
        <dbReference type="SAM" id="MobiDB-lite"/>
    </source>
</evidence>
<evidence type="ECO:0008006" key="5">
    <source>
        <dbReference type="Google" id="ProtNLM"/>
    </source>
</evidence>
<dbReference type="VEuPathDB" id="FungiDB:MELLADRAFT_86056"/>
<dbReference type="GeneID" id="18934064"/>
<dbReference type="RefSeq" id="XP_007409596.1">
    <property type="nucleotide sequence ID" value="XM_007409534.1"/>
</dbReference>
<evidence type="ECO:0000313" key="3">
    <source>
        <dbReference type="EMBL" id="EGG07154.1"/>
    </source>
</evidence>
<proteinExistence type="predicted"/>
<organism evidence="4">
    <name type="scientific">Melampsora larici-populina (strain 98AG31 / pathotype 3-4-7)</name>
    <name type="common">Poplar leaf rust fungus</name>
    <dbReference type="NCBI Taxonomy" id="747676"/>
    <lineage>
        <taxon>Eukaryota</taxon>
        <taxon>Fungi</taxon>
        <taxon>Dikarya</taxon>
        <taxon>Basidiomycota</taxon>
        <taxon>Pucciniomycotina</taxon>
        <taxon>Pucciniomycetes</taxon>
        <taxon>Pucciniales</taxon>
        <taxon>Melampsoraceae</taxon>
        <taxon>Melampsora</taxon>
    </lineage>
</organism>
<name>F4RKL9_MELLP</name>
<dbReference type="InParanoid" id="F4RKL9"/>